<feature type="transmembrane region" description="Helical" evidence="1">
    <location>
        <begin position="421"/>
        <end position="440"/>
    </location>
</feature>
<keyword evidence="1" id="KW-1133">Transmembrane helix</keyword>
<feature type="transmembrane region" description="Helical" evidence="1">
    <location>
        <begin position="241"/>
        <end position="262"/>
    </location>
</feature>
<evidence type="ECO:0000313" key="3">
    <source>
        <dbReference type="Proteomes" id="UP001241110"/>
    </source>
</evidence>
<feature type="transmembrane region" description="Helical" evidence="1">
    <location>
        <begin position="391"/>
        <end position="415"/>
    </location>
</feature>
<gene>
    <name evidence="2" type="ORF">QNI16_03325</name>
</gene>
<dbReference type="AlphaFoldDB" id="A0AAE3QM75"/>
<dbReference type="RefSeq" id="WP_313975731.1">
    <property type="nucleotide sequence ID" value="NZ_JASJOS010000001.1"/>
</dbReference>
<sequence length="455" mass="52058">MLFTIIKPLIPFLIHLPLVAYLLIQWSKQLVDVPLKKWFWPAVGIKLLAGCVVGILYLYYYPYKGDTWLLFDESVLLNKLAFRSPVDYLRVLLLNNTAHAQHYVILDLADQPRAFFMAKVLSLINLFTFHNYCITGVYCSLLSFYGLWKLANQLVRYFPDTRLSACIAFLFFPTVVFWSSGVLKESIAVACLCCIIGIVLQMLHTTDTRIPKWEDLLKKLRIQDVFWFGISFYVLWQMKFYYAGVLVVALVALGSTLCICSVLRTTGFRIMKAVYFLCFTGIFNLVPLGYTFLTGQSLLESIVQNHNATVQASSSGTFIIFSGLQPVITSFLQHFPLALWSGLFAPMPWQAHTSLVLSVSLENSVLLLGCIGYFLTFFWTWKKEKKEPESVLYQLIVQSIWWYSLILAVILAFASPNFGALTRYKVGFLPLLVYVVFSKIEKIKRQNKRSTHANT</sequence>
<feature type="transmembrane region" description="Helical" evidence="1">
    <location>
        <begin position="129"/>
        <end position="151"/>
    </location>
</feature>
<keyword evidence="1" id="KW-0472">Membrane</keyword>
<comment type="caution">
    <text evidence="2">The sequence shown here is derived from an EMBL/GenBank/DDBJ whole genome shotgun (WGS) entry which is preliminary data.</text>
</comment>
<accession>A0AAE3QM75</accession>
<evidence type="ECO:0000313" key="2">
    <source>
        <dbReference type="EMBL" id="MDJ1479501.1"/>
    </source>
</evidence>
<dbReference type="EMBL" id="JASJOS010000001">
    <property type="protein sequence ID" value="MDJ1479501.1"/>
    <property type="molecule type" value="Genomic_DNA"/>
</dbReference>
<feature type="transmembrane region" description="Helical" evidence="1">
    <location>
        <begin position="38"/>
        <end position="60"/>
    </location>
</feature>
<dbReference type="Proteomes" id="UP001241110">
    <property type="component" value="Unassembled WGS sequence"/>
</dbReference>
<organism evidence="2 3">
    <name type="scientific">Xanthocytophaga flava</name>
    <dbReference type="NCBI Taxonomy" id="3048013"/>
    <lineage>
        <taxon>Bacteria</taxon>
        <taxon>Pseudomonadati</taxon>
        <taxon>Bacteroidota</taxon>
        <taxon>Cytophagia</taxon>
        <taxon>Cytophagales</taxon>
        <taxon>Rhodocytophagaceae</taxon>
        <taxon>Xanthocytophaga</taxon>
    </lineage>
</organism>
<name>A0AAE3QM75_9BACT</name>
<reference evidence="2" key="1">
    <citation type="submission" date="2023-05" db="EMBL/GenBank/DDBJ databases">
        <authorList>
            <person name="Zhang X."/>
        </authorList>
    </citation>
    <scope>NUCLEOTIDE SEQUENCE</scope>
    <source>
        <strain evidence="2">YF14B1</strain>
    </source>
</reference>
<protein>
    <submittedName>
        <fullName evidence="2">Uncharacterized protein</fullName>
    </submittedName>
</protein>
<feature type="transmembrane region" description="Helical" evidence="1">
    <location>
        <begin position="187"/>
        <end position="204"/>
    </location>
</feature>
<feature type="transmembrane region" description="Helical" evidence="1">
    <location>
        <begin position="355"/>
        <end position="379"/>
    </location>
</feature>
<evidence type="ECO:0000256" key="1">
    <source>
        <dbReference type="SAM" id="Phobius"/>
    </source>
</evidence>
<keyword evidence="1" id="KW-0812">Transmembrane</keyword>
<proteinExistence type="predicted"/>
<feature type="transmembrane region" description="Helical" evidence="1">
    <location>
        <begin position="274"/>
        <end position="293"/>
    </location>
</feature>
<feature type="transmembrane region" description="Helical" evidence="1">
    <location>
        <begin position="6"/>
        <end position="26"/>
    </location>
</feature>
<feature type="transmembrane region" description="Helical" evidence="1">
    <location>
        <begin position="163"/>
        <end position="181"/>
    </location>
</feature>